<sequence>YRVAVPAGASAGTGGIDFPAATTDLRTHVAALGGIAPATDGDGAYRAQYRDNYTGLQRWSGSSWVGIACDLIPWTKASLASGYGHDGNNNGDVRYRVIDLIGTRFVQWRGGMNVKYSGGLPAHDGKFLARPLPATARPSSGLRTVPVACSAGDSSILSLKVDFYANGTADLLNDPGDTPPWVSLNGIMYPL</sequence>
<accession>A0A6G4X8N2</accession>
<evidence type="ECO:0000313" key="1">
    <source>
        <dbReference type="EMBL" id="NGO73875.1"/>
    </source>
</evidence>
<name>A0A6G4X8N2_9ACTN</name>
<gene>
    <name evidence="1" type="ORF">G5C65_37285</name>
</gene>
<dbReference type="AlphaFoldDB" id="A0A6G4X8N2"/>
<comment type="caution">
    <text evidence="1">The sequence shown here is derived from an EMBL/GenBank/DDBJ whole genome shotgun (WGS) entry which is preliminary data.</text>
</comment>
<reference evidence="1 2" key="1">
    <citation type="submission" date="2020-02" db="EMBL/GenBank/DDBJ databases">
        <title>Whole-genome analyses of novel actinobacteria.</title>
        <authorList>
            <person name="Sahin N."/>
            <person name="Tatar D."/>
        </authorList>
    </citation>
    <scope>NUCLEOTIDE SEQUENCE [LARGE SCALE GENOMIC DNA]</scope>
    <source>
        <strain evidence="1 2">SB3404</strain>
    </source>
</reference>
<proteinExistence type="predicted"/>
<dbReference type="EMBL" id="JAAKZZ010000956">
    <property type="protein sequence ID" value="NGO73875.1"/>
    <property type="molecule type" value="Genomic_DNA"/>
</dbReference>
<protein>
    <submittedName>
        <fullName evidence="1">Uncharacterized protein</fullName>
    </submittedName>
</protein>
<evidence type="ECO:0000313" key="2">
    <source>
        <dbReference type="Proteomes" id="UP000477722"/>
    </source>
</evidence>
<dbReference type="Proteomes" id="UP000477722">
    <property type="component" value="Unassembled WGS sequence"/>
</dbReference>
<organism evidence="1 2">
    <name type="scientific">Streptomyces boncukensis</name>
    <dbReference type="NCBI Taxonomy" id="2711219"/>
    <lineage>
        <taxon>Bacteria</taxon>
        <taxon>Bacillati</taxon>
        <taxon>Actinomycetota</taxon>
        <taxon>Actinomycetes</taxon>
        <taxon>Kitasatosporales</taxon>
        <taxon>Streptomycetaceae</taxon>
        <taxon>Streptomyces</taxon>
    </lineage>
</organism>
<feature type="non-terminal residue" evidence="1">
    <location>
        <position position="1"/>
    </location>
</feature>
<keyword evidence="2" id="KW-1185">Reference proteome</keyword>